<dbReference type="AlphaFoldDB" id="A0A1J1LP30"/>
<name>A0A1J1LP30_9CYAN</name>
<dbReference type="Proteomes" id="UP000184315">
    <property type="component" value="Unassembled WGS sequence"/>
</dbReference>
<evidence type="ECO:0000313" key="1">
    <source>
        <dbReference type="EMBL" id="CUR34312.1"/>
    </source>
</evidence>
<protein>
    <recommendedName>
        <fullName evidence="3">DUF4258 domain-containing protein</fullName>
    </recommendedName>
</protein>
<dbReference type="STRING" id="671072.PL9214640319"/>
<evidence type="ECO:0000313" key="2">
    <source>
        <dbReference type="Proteomes" id="UP000184315"/>
    </source>
</evidence>
<evidence type="ECO:0008006" key="3">
    <source>
        <dbReference type="Google" id="ProtNLM"/>
    </source>
</evidence>
<reference evidence="2" key="1">
    <citation type="submission" date="2015-10" db="EMBL/GenBank/DDBJ databases">
        <authorList>
            <person name="Regsiter A."/>
            <person name="william w."/>
        </authorList>
    </citation>
    <scope>NUCLEOTIDE SEQUENCE [LARGE SCALE GENOMIC DNA]</scope>
</reference>
<dbReference type="RefSeq" id="WP_072720769.1">
    <property type="nucleotide sequence ID" value="NZ_LN889812.1"/>
</dbReference>
<sequence length="99" mass="11742">MVKKIIWSDYIQYRATLRGFDLRQVEEILRFSAEKYYDSSTGRLVVLGKHNNDLVLIPYEENSDAIIPVTIHVTTRQQVRFRLKTGRFVIYESDKNDLF</sequence>
<proteinExistence type="predicted"/>
<accession>A0A1J1LP30</accession>
<dbReference type="EMBL" id="CZDF01000171">
    <property type="protein sequence ID" value="CUR34312.1"/>
    <property type="molecule type" value="Genomic_DNA"/>
</dbReference>
<dbReference type="OrthoDB" id="5569997at2"/>
<keyword evidence="2" id="KW-1185">Reference proteome</keyword>
<gene>
    <name evidence="1" type="ORF">PL9214640319</name>
</gene>
<organism evidence="1 2">
    <name type="scientific">Planktothrix tepida PCC 9214</name>
    <dbReference type="NCBI Taxonomy" id="671072"/>
    <lineage>
        <taxon>Bacteria</taxon>
        <taxon>Bacillati</taxon>
        <taxon>Cyanobacteriota</taxon>
        <taxon>Cyanophyceae</taxon>
        <taxon>Oscillatoriophycideae</taxon>
        <taxon>Oscillatoriales</taxon>
        <taxon>Microcoleaceae</taxon>
        <taxon>Planktothrix</taxon>
    </lineage>
</organism>